<protein>
    <submittedName>
        <fullName evidence="9">MMPL family transporter</fullName>
    </submittedName>
    <submittedName>
        <fullName evidence="8">Putative exporter</fullName>
    </submittedName>
</protein>
<feature type="domain" description="Membrane transport protein MMPL" evidence="7">
    <location>
        <begin position="609"/>
        <end position="777"/>
    </location>
</feature>
<feature type="transmembrane region" description="Helical" evidence="6">
    <location>
        <begin position="246"/>
        <end position="267"/>
    </location>
</feature>
<feature type="transmembrane region" description="Helical" evidence="6">
    <location>
        <begin position="418"/>
        <end position="436"/>
    </location>
</feature>
<name>A0A060UQ49_9PROT</name>
<evidence type="ECO:0000256" key="2">
    <source>
        <dbReference type="ARBA" id="ARBA00022475"/>
    </source>
</evidence>
<evidence type="ECO:0000256" key="4">
    <source>
        <dbReference type="ARBA" id="ARBA00022989"/>
    </source>
</evidence>
<accession>A0A060UQ49</accession>
<feature type="transmembrane region" description="Helical" evidence="6">
    <location>
        <begin position="755"/>
        <end position="777"/>
    </location>
</feature>
<reference evidence="8" key="1">
    <citation type="submission" date="2014-03" db="EMBL/GenBank/DDBJ databases">
        <authorList>
            <person name="Genoscope - CEA"/>
        </authorList>
    </citation>
    <scope>NUCLEOTIDE SEQUENCE [LARGE SCALE GENOMIC DNA]</scope>
    <source>
        <strain evidence="8">CF27</strain>
    </source>
</reference>
<keyword evidence="4 6" id="KW-1133">Transmembrane helix</keyword>
<evidence type="ECO:0000256" key="3">
    <source>
        <dbReference type="ARBA" id="ARBA00022692"/>
    </source>
</evidence>
<dbReference type="InterPro" id="IPR004869">
    <property type="entry name" value="MMPL_dom"/>
</dbReference>
<dbReference type="SUPFAM" id="SSF82866">
    <property type="entry name" value="Multidrug efflux transporter AcrB transmembrane domain"/>
    <property type="match status" value="2"/>
</dbReference>
<keyword evidence="2" id="KW-1003">Cell membrane</keyword>
<dbReference type="Proteomes" id="UP000595420">
    <property type="component" value="Chromosome"/>
</dbReference>
<dbReference type="EMBL" id="LT841305">
    <property type="protein sequence ID" value="SMH66908.1"/>
    <property type="molecule type" value="Genomic_DNA"/>
</dbReference>
<reference evidence="9 12" key="4">
    <citation type="submission" date="2020-07" db="EMBL/GenBank/DDBJ databases">
        <title>Complete genome sequence analysis of Acidithiobacillus ferrivorans XJFY6S-08 reveals extreme environmental adaptation to alpine acid mine drainage.</title>
        <authorList>
            <person name="Yan L."/>
            <person name="Ni Y."/>
        </authorList>
    </citation>
    <scope>NUCLEOTIDE SEQUENCE [LARGE SCALE GENOMIC DNA]</scope>
    <source>
        <strain evidence="9 12">XJFY6S-08</strain>
    </source>
</reference>
<feature type="transmembrane region" description="Helical" evidence="6">
    <location>
        <begin position="369"/>
        <end position="388"/>
    </location>
</feature>
<dbReference type="EMBL" id="CP059488">
    <property type="protein sequence ID" value="QQD72520.1"/>
    <property type="molecule type" value="Genomic_DNA"/>
</dbReference>
<feature type="transmembrane region" description="Helical" evidence="6">
    <location>
        <begin position="274"/>
        <end position="297"/>
    </location>
</feature>
<feature type="transmembrane region" description="Helical" evidence="6">
    <location>
        <begin position="343"/>
        <end position="363"/>
    </location>
</feature>
<organism evidence="8">
    <name type="scientific">Acidithiobacillus ferrivorans</name>
    <dbReference type="NCBI Taxonomy" id="160808"/>
    <lineage>
        <taxon>Bacteria</taxon>
        <taxon>Pseudomonadati</taxon>
        <taxon>Pseudomonadota</taxon>
        <taxon>Acidithiobacillia</taxon>
        <taxon>Acidithiobacillales</taxon>
        <taxon>Acidithiobacillaceae</taxon>
        <taxon>Acidithiobacillus</taxon>
    </lineage>
</organism>
<feature type="domain" description="Membrane transport protein MMPL" evidence="7">
    <location>
        <begin position="169"/>
        <end position="390"/>
    </location>
</feature>
<evidence type="ECO:0000256" key="5">
    <source>
        <dbReference type="ARBA" id="ARBA00023136"/>
    </source>
</evidence>
<dbReference type="EMBL" id="CCCS020000002">
    <property type="protein sequence ID" value="CDQ08704.1"/>
    <property type="molecule type" value="Genomic_DNA"/>
</dbReference>
<sequence length="788" mass="85070">MRKFRWLILGVWLAILIGAIGIIINTKFESTLSEFLPRSSSAQQELLNEQLRNGVLSRKILVGINGGDAAARARISTQMVRDLRKNNQFEFVSNGNAGVNSKIYSYLFTHRYLLSAATKPELFSVRGLHDAIEKTLNDLATPGGEAMVALFPSDPTGAMIGMAKGMSGMAKPRVLDGVWVSSTGDSALLLLQTRFPGSDSNAQQQAIATIKNIFRLAQRDMGSSDQNIKLQLSGVGVISVAARDTIVHAAELMSLISGTLIIMLLLFVYRSLAVLAFSLVPVMSGVVVGIAAVSLGFGMVYDITLGFGTALIGEAVDYSIYFFVQAGEMATGAELWKKKYWPIIRLGVFTSVAGFASLLFSNLPGLAQLGLYAITGLLTAAGVTRFVLPRLPLHHFKRRDFERVGDILLDIMRMLSSARWVVILLTVIASGILVVHRDHIWSHELSALSPVPKADQLLYAKLRKDMGIPDAGYLLVVSRPTRNLALEEASKIEPLLERLQVSGIIGGFQTPTRFLPGVGSQVERRSALPSEPVLTARLEAAVRGLPVSASRLSPFVHAVERERKLPPLTYAELPASVRQMVDSMLVHHGQEWSVLLPVIAPSSGKVDSKAVQAVMTHNHVDDAIFVDISGATNTLYSGYIRNALKLSLTGVLGIIILLLVVFRSVMRVIRIMLPLIAAVLSVVAVFVMMGIELNIMNLIGLMLIVAVGSNYALFFDRGGQLNGEGSSRTLVSLVVANMATVIGFAPLAFSGVPVLQAIGATVAPGVILALLFSASLVERRKVIIQHTL</sequence>
<evidence type="ECO:0000313" key="10">
    <source>
        <dbReference type="EMBL" id="SMH66908.1"/>
    </source>
</evidence>
<dbReference type="AlphaFoldDB" id="A0A060UQ49"/>
<evidence type="ECO:0000256" key="1">
    <source>
        <dbReference type="ARBA" id="ARBA00004651"/>
    </source>
</evidence>
<comment type="subcellular location">
    <subcellularLocation>
        <location evidence="1">Cell membrane</location>
        <topology evidence="1">Multi-pass membrane protein</topology>
    </subcellularLocation>
</comment>
<dbReference type="InterPro" id="IPR050545">
    <property type="entry name" value="Mycobact_MmpL"/>
</dbReference>
<evidence type="ECO:0000313" key="12">
    <source>
        <dbReference type="Proteomes" id="UP000595420"/>
    </source>
</evidence>
<feature type="transmembrane region" description="Helical" evidence="6">
    <location>
        <begin position="643"/>
        <end position="662"/>
    </location>
</feature>
<evidence type="ECO:0000256" key="6">
    <source>
        <dbReference type="SAM" id="Phobius"/>
    </source>
</evidence>
<proteinExistence type="predicted"/>
<dbReference type="RefSeq" id="WP_035190797.1">
    <property type="nucleotide sequence ID" value="NZ_CCCS020000002.1"/>
</dbReference>
<evidence type="ECO:0000313" key="11">
    <source>
        <dbReference type="Proteomes" id="UP000193925"/>
    </source>
</evidence>
<reference evidence="10 11" key="3">
    <citation type="submission" date="2017-03" db="EMBL/GenBank/DDBJ databases">
        <authorList>
            <person name="Regsiter A."/>
            <person name="William W."/>
        </authorList>
    </citation>
    <scope>NUCLEOTIDE SEQUENCE [LARGE SCALE GENOMIC DNA]</scope>
    <source>
        <strain evidence="10">PRJEB5721</strain>
    </source>
</reference>
<keyword evidence="11" id="KW-1185">Reference proteome</keyword>
<evidence type="ECO:0000259" key="7">
    <source>
        <dbReference type="Pfam" id="PF03176"/>
    </source>
</evidence>
<feature type="transmembrane region" description="Helical" evidence="6">
    <location>
        <begin position="695"/>
        <end position="715"/>
    </location>
</feature>
<evidence type="ECO:0000313" key="8">
    <source>
        <dbReference type="EMBL" id="CDQ08704.1"/>
    </source>
</evidence>
<feature type="transmembrane region" description="Helical" evidence="6">
    <location>
        <begin position="303"/>
        <end position="323"/>
    </location>
</feature>
<dbReference type="Pfam" id="PF03176">
    <property type="entry name" value="MMPL"/>
    <property type="match status" value="2"/>
</dbReference>
<dbReference type="Proteomes" id="UP000193925">
    <property type="component" value="Chromosome AFERRI"/>
</dbReference>
<keyword evidence="3 6" id="KW-0812">Transmembrane</keyword>
<evidence type="ECO:0000313" key="9">
    <source>
        <dbReference type="EMBL" id="QQD72520.1"/>
    </source>
</evidence>
<reference evidence="8" key="2">
    <citation type="submission" date="2014-07" db="EMBL/GenBank/DDBJ databases">
        <title>Initial genome analysis of the psychrotolerant acidophile Acidithiobacillus ferrivorans CF27: insights into iron and sulfur oxidation pathways and into biofilm formation.</title>
        <authorList>
            <person name="Talla E."/>
            <person name="Hedrich S."/>
            <person name="Mangenot S."/>
            <person name="Ji B."/>
            <person name="Johnson D.B."/>
            <person name="Barbe V."/>
            <person name="Bonnefoy V."/>
        </authorList>
    </citation>
    <scope>NUCLEOTIDE SEQUENCE [LARGE SCALE GENOMIC DNA]</scope>
    <source>
        <strain evidence="8">CF27</strain>
    </source>
</reference>
<feature type="transmembrane region" description="Helical" evidence="6">
    <location>
        <begin position="669"/>
        <end position="689"/>
    </location>
</feature>
<dbReference type="PANTHER" id="PTHR33406">
    <property type="entry name" value="MEMBRANE PROTEIN MJ1562-RELATED"/>
    <property type="match status" value="1"/>
</dbReference>
<dbReference type="GO" id="GO:0005886">
    <property type="term" value="C:plasma membrane"/>
    <property type="evidence" value="ECO:0007669"/>
    <property type="project" value="UniProtKB-SubCell"/>
</dbReference>
<dbReference type="PANTHER" id="PTHR33406:SF13">
    <property type="entry name" value="MEMBRANE PROTEIN YDFJ"/>
    <property type="match status" value="1"/>
</dbReference>
<keyword evidence="5 6" id="KW-0472">Membrane</keyword>
<gene>
    <name evidence="8" type="ORF">AFERRI_100139</name>
    <name evidence="10" type="ORF">AFERRI_50109</name>
    <name evidence="9" type="ORF">H2515_14250</name>
</gene>
<dbReference type="Gene3D" id="1.20.1640.10">
    <property type="entry name" value="Multidrug efflux transporter AcrB transmembrane domain"/>
    <property type="match status" value="2"/>
</dbReference>
<feature type="transmembrane region" description="Helical" evidence="6">
    <location>
        <begin position="727"/>
        <end position="749"/>
    </location>
</feature>